<feature type="compositionally biased region" description="Pro residues" evidence="1">
    <location>
        <begin position="8"/>
        <end position="17"/>
    </location>
</feature>
<accession>A0AB34KCK2</accession>
<comment type="caution">
    <text evidence="2">The sequence shown here is derived from an EMBL/GenBank/DDBJ whole genome shotgun (WGS) entry which is preliminary data.</text>
</comment>
<dbReference type="GeneID" id="96011101"/>
<sequence>MTGRGANGPPPPRPTTPQEPTLVARPVPHKRAFPIQSLGPGVAIDASNDDPSRWLAHAQEGWWKEFERVAGPCDYDERENYLVLNAIRGSEAVVWREDDVLVPQPTWGFHVFLTDYDQATRDSIPRAMDNWVELIRRMQGANADPPDLYGDESFRRFKLDLVDEQETLAGASIDRVRECFRALIRSLEIADDYEGEDRWVPPTRNMVCLVLNADKVQMLASLTLGDVMDPVDLYRAHGSHRVQAVDIMWQRPETTRSKYRGVKDISIVTLARTYGVLMDGNLGGYHE</sequence>
<feature type="region of interest" description="Disordered" evidence="1">
    <location>
        <begin position="1"/>
        <end position="30"/>
    </location>
</feature>
<evidence type="ECO:0000256" key="1">
    <source>
        <dbReference type="SAM" id="MobiDB-lite"/>
    </source>
</evidence>
<organism evidence="2 3">
    <name type="scientific">Cladosporium halotolerans</name>
    <dbReference type="NCBI Taxonomy" id="1052096"/>
    <lineage>
        <taxon>Eukaryota</taxon>
        <taxon>Fungi</taxon>
        <taxon>Dikarya</taxon>
        <taxon>Ascomycota</taxon>
        <taxon>Pezizomycotina</taxon>
        <taxon>Dothideomycetes</taxon>
        <taxon>Dothideomycetidae</taxon>
        <taxon>Cladosporiales</taxon>
        <taxon>Cladosporiaceae</taxon>
        <taxon>Cladosporium</taxon>
    </lineage>
</organism>
<keyword evidence="3" id="KW-1185">Reference proteome</keyword>
<dbReference type="RefSeq" id="XP_069224755.1">
    <property type="nucleotide sequence ID" value="XM_069378263.1"/>
</dbReference>
<reference evidence="2 3" key="1">
    <citation type="journal article" date="2020" name="Microbiol. Resour. Announc.">
        <title>Draft Genome Sequence of a Cladosporium Species Isolated from the Mesophotic Ascidian Didemnum maculosum.</title>
        <authorList>
            <person name="Gioti A."/>
            <person name="Siaperas R."/>
            <person name="Nikolaivits E."/>
            <person name="Le Goff G."/>
            <person name="Ouazzani J."/>
            <person name="Kotoulas G."/>
            <person name="Topakas E."/>
        </authorList>
    </citation>
    <scope>NUCLEOTIDE SEQUENCE [LARGE SCALE GENOMIC DNA]</scope>
    <source>
        <strain evidence="2 3">TM138-S3</strain>
    </source>
</reference>
<dbReference type="Proteomes" id="UP000803884">
    <property type="component" value="Unassembled WGS sequence"/>
</dbReference>
<dbReference type="AlphaFoldDB" id="A0AB34KCK2"/>
<proteinExistence type="predicted"/>
<evidence type="ECO:0000313" key="3">
    <source>
        <dbReference type="Proteomes" id="UP000803884"/>
    </source>
</evidence>
<evidence type="ECO:0000313" key="2">
    <source>
        <dbReference type="EMBL" id="KAL1581646.1"/>
    </source>
</evidence>
<protein>
    <submittedName>
        <fullName evidence="2">Uncharacterized protein</fullName>
    </submittedName>
</protein>
<name>A0AB34KCK2_9PEZI</name>
<gene>
    <name evidence="2" type="ORF">WHR41_09661</name>
</gene>
<dbReference type="EMBL" id="JAAQHG020000374">
    <property type="protein sequence ID" value="KAL1581646.1"/>
    <property type="molecule type" value="Genomic_DNA"/>
</dbReference>